<keyword evidence="2" id="KW-1185">Reference proteome</keyword>
<dbReference type="InterPro" id="IPR015254">
    <property type="entry name" value="AGOG-like"/>
</dbReference>
<protein>
    <submittedName>
        <fullName evidence="1">DNA-(Apurinic or apyrimidinic site) lyase</fullName>
    </submittedName>
</protein>
<dbReference type="EMBL" id="FXTM01000021">
    <property type="protein sequence ID" value="SMO71222.1"/>
    <property type="molecule type" value="Genomic_DNA"/>
</dbReference>
<dbReference type="RefSeq" id="WP_142936000.1">
    <property type="nucleotide sequence ID" value="NZ_FXTM01000021.1"/>
</dbReference>
<keyword evidence="1" id="KW-0456">Lyase</keyword>
<dbReference type="GO" id="GO:0016799">
    <property type="term" value="F:hydrolase activity, hydrolyzing N-glycosyl compounds"/>
    <property type="evidence" value="ECO:0007669"/>
    <property type="project" value="InterPro"/>
</dbReference>
<dbReference type="InterPro" id="IPR011257">
    <property type="entry name" value="DNA_glycosylase"/>
</dbReference>
<sequence>MESLLSVLGRFSRSDIDEIEKRDRQYRALEKLFEKTRDKELFFKLVVLNALLSYQLQTKGETYWENFSKFFSENPSIDKFPEFLSKFNRRFLQAKLKRFKRAKECVNSIFEKYSLKDLGGNLSILVEELSKCLKQKKDSKTVVFSAKMFMYGYKIVFDKEPKNLEEIEIPLDSRLKKIFPELKTWRELSSKLNIPPIRLDALVWVPMGLRKRDLEEYPEELREKILELKREIEKLGT</sequence>
<dbReference type="OrthoDB" id="13643at2"/>
<dbReference type="Pfam" id="PF09171">
    <property type="entry name" value="AGOG"/>
    <property type="match status" value="1"/>
</dbReference>
<accession>A0A521DI16</accession>
<dbReference type="GO" id="GO:0006281">
    <property type="term" value="P:DNA repair"/>
    <property type="evidence" value="ECO:0007669"/>
    <property type="project" value="InterPro"/>
</dbReference>
<proteinExistence type="predicted"/>
<dbReference type="GO" id="GO:0003906">
    <property type="term" value="F:DNA-(apurinic or apyrimidinic site) endonuclease activity"/>
    <property type="evidence" value="ECO:0007669"/>
    <property type="project" value="InterPro"/>
</dbReference>
<dbReference type="SUPFAM" id="SSF48150">
    <property type="entry name" value="DNA-glycosylase"/>
    <property type="match status" value="1"/>
</dbReference>
<reference evidence="1 2" key="1">
    <citation type="submission" date="2017-05" db="EMBL/GenBank/DDBJ databases">
        <authorList>
            <person name="Varghese N."/>
            <person name="Submissions S."/>
        </authorList>
    </citation>
    <scope>NUCLEOTIDE SEQUENCE [LARGE SCALE GENOMIC DNA]</scope>
    <source>
        <strain evidence="1 2">DSM 16304</strain>
    </source>
</reference>
<name>A0A521DI16_9BACT</name>
<dbReference type="GO" id="GO:0016829">
    <property type="term" value="F:lyase activity"/>
    <property type="evidence" value="ECO:0007669"/>
    <property type="project" value="UniProtKB-KW"/>
</dbReference>
<dbReference type="Proteomes" id="UP000317315">
    <property type="component" value="Unassembled WGS sequence"/>
</dbReference>
<evidence type="ECO:0000313" key="1">
    <source>
        <dbReference type="EMBL" id="SMO71222.1"/>
    </source>
</evidence>
<evidence type="ECO:0000313" key="2">
    <source>
        <dbReference type="Proteomes" id="UP000317315"/>
    </source>
</evidence>
<organism evidence="1 2">
    <name type="scientific">Balnearium lithotrophicum</name>
    <dbReference type="NCBI Taxonomy" id="223788"/>
    <lineage>
        <taxon>Bacteria</taxon>
        <taxon>Pseudomonadati</taxon>
        <taxon>Aquificota</taxon>
        <taxon>Aquificia</taxon>
        <taxon>Desulfurobacteriales</taxon>
        <taxon>Desulfurobacteriaceae</taxon>
        <taxon>Balnearium</taxon>
    </lineage>
</organism>
<dbReference type="AlphaFoldDB" id="A0A521DI16"/>
<gene>
    <name evidence="1" type="ORF">SAMN06269117_12112</name>
</gene>
<dbReference type="Gene3D" id="1.10.340.30">
    <property type="entry name" value="Hypothetical protein, domain 2"/>
    <property type="match status" value="1"/>
</dbReference>